<proteinExistence type="predicted"/>
<dbReference type="CDD" id="cd01214">
    <property type="entry name" value="PTB_FAM43A"/>
    <property type="match status" value="1"/>
</dbReference>
<evidence type="ECO:0000313" key="4">
    <source>
        <dbReference type="Proteomes" id="UP000710432"/>
    </source>
</evidence>
<dbReference type="Gene3D" id="2.30.29.30">
    <property type="entry name" value="Pleckstrin-homology domain (PH domain)/Phosphotyrosine-binding domain (PTB)"/>
    <property type="match status" value="1"/>
</dbReference>
<dbReference type="InterPro" id="IPR006020">
    <property type="entry name" value="PTB/PI_dom"/>
</dbReference>
<feature type="domain" description="PID" evidence="2">
    <location>
        <begin position="302"/>
        <end position="445"/>
    </location>
</feature>
<sequence length="565" mass="61875">MVLDIHGFRSSVAMVTNTMFSRLKTNLWFKSEGEKAFLDSSWSGVGGTKPSAEDSINIKELNQSSLSSRESSYTQSQSRLKDSPVPSGQLLWVGTVASTEQARDRYFLWPAAPSGGTCVKNRACKADASAKPDISAKPVVTTRLLSATCSPRRLESFPGEAVPGRSAAARASPRPARLGTGHLRSQPCGTLGITQRLSPASTQLVVSPGRWASESLWPTQDEGELPSLPVLCAAAMLPWRRNKFVLVEDEAKRKAKSLSPGLAYTSLLSSFLRSCPDLLPDWPLERLGRVFRSRRQKVELNKEDPTYTVWYLGNAVTLHAKGDGCTDDAVGRIWARCGPGGGTKMKLTLGPHGIRMQPSERCAGGSGGRRPTHAYLLPRITYCAADGRHPRVFAWVYRHQARHKAVVLRCHAVLLARAHKARSLARLLRQTALAAFSDFKRLQRQSDARHVRQQHLRAGGAAASVPRAPLRRLLNAKCAYRPPPGERGRGAPRLSSIQEEDEEDDAEEEDSRDSEGGTLQRERPEVLSLARELRTCSLRGASAPPPPAQPRRCKAGSRERAGQAR</sequence>
<feature type="region of interest" description="Disordered" evidence="1">
    <location>
        <begin position="156"/>
        <end position="186"/>
    </location>
</feature>
<feature type="region of interest" description="Disordered" evidence="1">
    <location>
        <begin position="478"/>
        <end position="565"/>
    </location>
</feature>
<dbReference type="Proteomes" id="UP000710432">
    <property type="component" value="Unassembled WGS sequence"/>
</dbReference>
<evidence type="ECO:0000259" key="2">
    <source>
        <dbReference type="SMART" id="SM00462"/>
    </source>
</evidence>
<dbReference type="SUPFAM" id="SSF50729">
    <property type="entry name" value="PH domain-like"/>
    <property type="match status" value="1"/>
</dbReference>
<protein>
    <submittedName>
        <fullName evidence="3">Protein FAM43B</fullName>
    </submittedName>
</protein>
<feature type="compositionally biased region" description="Basic and acidic residues" evidence="1">
    <location>
        <begin position="556"/>
        <end position="565"/>
    </location>
</feature>
<dbReference type="EMBL" id="JAATJU010025600">
    <property type="protein sequence ID" value="KAH0503231.1"/>
    <property type="molecule type" value="Genomic_DNA"/>
</dbReference>
<dbReference type="AlphaFoldDB" id="A0A8J6FZT1"/>
<organism evidence="3 4">
    <name type="scientific">Microtus ochrogaster</name>
    <name type="common">Prairie vole</name>
    <dbReference type="NCBI Taxonomy" id="79684"/>
    <lineage>
        <taxon>Eukaryota</taxon>
        <taxon>Metazoa</taxon>
        <taxon>Chordata</taxon>
        <taxon>Craniata</taxon>
        <taxon>Vertebrata</taxon>
        <taxon>Euteleostomi</taxon>
        <taxon>Mammalia</taxon>
        <taxon>Eutheria</taxon>
        <taxon>Euarchontoglires</taxon>
        <taxon>Glires</taxon>
        <taxon>Rodentia</taxon>
        <taxon>Myomorpha</taxon>
        <taxon>Muroidea</taxon>
        <taxon>Cricetidae</taxon>
        <taxon>Arvicolinae</taxon>
        <taxon>Microtus</taxon>
    </lineage>
</organism>
<dbReference type="InterPro" id="IPR051133">
    <property type="entry name" value="Adapter_Engulfment-Domain"/>
</dbReference>
<dbReference type="InterPro" id="IPR011993">
    <property type="entry name" value="PH-like_dom_sf"/>
</dbReference>
<dbReference type="InterPro" id="IPR033930">
    <property type="entry name" value="FAM43A/B_PTB"/>
</dbReference>
<name>A0A8J6FZT1_MICOH</name>
<dbReference type="PANTHER" id="PTHR11232:SF34">
    <property type="entry name" value="PROTEIN FAM43B"/>
    <property type="match status" value="1"/>
</dbReference>
<accession>A0A8J6FZT1</accession>
<comment type="caution">
    <text evidence="3">The sequence shown here is derived from an EMBL/GenBank/DDBJ whole genome shotgun (WGS) entry which is preliminary data.</text>
</comment>
<feature type="compositionally biased region" description="Acidic residues" evidence="1">
    <location>
        <begin position="498"/>
        <end position="512"/>
    </location>
</feature>
<reference evidence="3" key="1">
    <citation type="submission" date="2020-03" db="EMBL/GenBank/DDBJ databases">
        <title>Studies in the Genomics of Life Span.</title>
        <authorList>
            <person name="Glass D."/>
        </authorList>
    </citation>
    <scope>NUCLEOTIDE SEQUENCE</scope>
    <source>
        <strain evidence="3">LTLLF</strain>
        <tissue evidence="3">Muscle</tissue>
    </source>
</reference>
<dbReference type="SMART" id="SM00462">
    <property type="entry name" value="PTB"/>
    <property type="match status" value="1"/>
</dbReference>
<dbReference type="Pfam" id="PF14719">
    <property type="entry name" value="PID_2"/>
    <property type="match status" value="1"/>
</dbReference>
<evidence type="ECO:0000256" key="1">
    <source>
        <dbReference type="SAM" id="MobiDB-lite"/>
    </source>
</evidence>
<feature type="compositionally biased region" description="Low complexity" evidence="1">
    <location>
        <begin position="165"/>
        <end position="177"/>
    </location>
</feature>
<dbReference type="PANTHER" id="PTHR11232">
    <property type="entry name" value="PHOSPHOTYROSINE INTERACTION DOMAIN-CONTAINING FAMILY MEMBER"/>
    <property type="match status" value="1"/>
</dbReference>
<evidence type="ECO:0000313" key="3">
    <source>
        <dbReference type="EMBL" id="KAH0503231.1"/>
    </source>
</evidence>
<gene>
    <name evidence="3" type="ORF">LTLLF_188555</name>
</gene>